<dbReference type="RefSeq" id="WP_083167666.1">
    <property type="nucleotide sequence ID" value="NZ_MVHF01000036.1"/>
</dbReference>
<dbReference type="OrthoDB" id="4457510at2"/>
<accession>A0A1X0AGW4</accession>
<gene>
    <name evidence="1" type="ORF">BST13_27280</name>
</gene>
<sequence length="192" mass="21387">MSKTDVTAAELGQPTAIITNTYIRLRSTQRADLTVYHARTRNVRVTLAWGGILMTFLNAQAAQGVREALSAARPTMVNLPTDIGAARPTDEDAYDRPTVAIDWTQRPTYAVMPRETQTPHHQRIVRWTDVYLGSLTFQVLDRAAFHSTMEILELAHHTAIAVCLDGEHHRADPTTAGYRALNADKHTETDPD</sequence>
<protein>
    <submittedName>
        <fullName evidence="1">Uncharacterized protein</fullName>
    </submittedName>
</protein>
<proteinExistence type="predicted"/>
<comment type="caution">
    <text evidence="1">The sequence shown here is derived from an EMBL/GenBank/DDBJ whole genome shotgun (WGS) entry which is preliminary data.</text>
</comment>
<dbReference type="EMBL" id="MVHF01000036">
    <property type="protein sequence ID" value="ORA29289.1"/>
    <property type="molecule type" value="Genomic_DNA"/>
</dbReference>
<reference evidence="1 2" key="1">
    <citation type="submission" date="2017-02" db="EMBL/GenBank/DDBJ databases">
        <title>The new phylogeny of genus Mycobacterium.</title>
        <authorList>
            <person name="Tortoli E."/>
            <person name="Trovato A."/>
            <person name="Cirillo D.M."/>
        </authorList>
    </citation>
    <scope>NUCLEOTIDE SEQUENCE [LARGE SCALE GENOMIC DNA]</scope>
    <source>
        <strain evidence="1 2">RW6</strain>
    </source>
</reference>
<evidence type="ECO:0000313" key="2">
    <source>
        <dbReference type="Proteomes" id="UP000192448"/>
    </source>
</evidence>
<name>A0A1X0AGW4_9MYCO</name>
<organism evidence="1 2">
    <name type="scientific">Mycobacterium aquaticum</name>
    <dbReference type="NCBI Taxonomy" id="1927124"/>
    <lineage>
        <taxon>Bacteria</taxon>
        <taxon>Bacillati</taxon>
        <taxon>Actinomycetota</taxon>
        <taxon>Actinomycetes</taxon>
        <taxon>Mycobacteriales</taxon>
        <taxon>Mycobacteriaceae</taxon>
        <taxon>Mycobacterium</taxon>
    </lineage>
</organism>
<keyword evidence="2" id="KW-1185">Reference proteome</keyword>
<evidence type="ECO:0000313" key="1">
    <source>
        <dbReference type="EMBL" id="ORA29289.1"/>
    </source>
</evidence>
<dbReference type="AlphaFoldDB" id="A0A1X0AGW4"/>
<dbReference type="Proteomes" id="UP000192448">
    <property type="component" value="Unassembled WGS sequence"/>
</dbReference>